<reference evidence="1" key="1">
    <citation type="submission" date="2022-05" db="EMBL/GenBank/DDBJ databases">
        <title>Chromosome-level genome of Chaenocephalus aceratus.</title>
        <authorList>
            <person name="Park H."/>
        </authorList>
    </citation>
    <scope>NUCLEOTIDE SEQUENCE</scope>
    <source>
        <strain evidence="1">KU_202001</strain>
    </source>
</reference>
<keyword evidence="2" id="KW-1185">Reference proteome</keyword>
<comment type="caution">
    <text evidence="1">The sequence shown here is derived from an EMBL/GenBank/DDBJ whole genome shotgun (WGS) entry which is preliminary data.</text>
</comment>
<dbReference type="Proteomes" id="UP001057452">
    <property type="component" value="Chromosome 9"/>
</dbReference>
<dbReference type="EMBL" id="CM043793">
    <property type="protein sequence ID" value="KAI4820197.1"/>
    <property type="molecule type" value="Genomic_DNA"/>
</dbReference>
<name>A0ACB9X1B2_CHAAC</name>
<gene>
    <name evidence="1" type="ORF">KUCAC02_028181</name>
</gene>
<accession>A0ACB9X1B2</accession>
<proteinExistence type="predicted"/>
<evidence type="ECO:0000313" key="1">
    <source>
        <dbReference type="EMBL" id="KAI4820197.1"/>
    </source>
</evidence>
<organism evidence="1 2">
    <name type="scientific">Chaenocephalus aceratus</name>
    <name type="common">Blackfin icefish</name>
    <name type="synonym">Chaenichthys aceratus</name>
    <dbReference type="NCBI Taxonomy" id="36190"/>
    <lineage>
        <taxon>Eukaryota</taxon>
        <taxon>Metazoa</taxon>
        <taxon>Chordata</taxon>
        <taxon>Craniata</taxon>
        <taxon>Vertebrata</taxon>
        <taxon>Euteleostomi</taxon>
        <taxon>Actinopterygii</taxon>
        <taxon>Neopterygii</taxon>
        <taxon>Teleostei</taxon>
        <taxon>Neoteleostei</taxon>
        <taxon>Acanthomorphata</taxon>
        <taxon>Eupercaria</taxon>
        <taxon>Perciformes</taxon>
        <taxon>Notothenioidei</taxon>
        <taxon>Channichthyidae</taxon>
        <taxon>Chaenocephalus</taxon>
    </lineage>
</organism>
<evidence type="ECO:0000313" key="2">
    <source>
        <dbReference type="Proteomes" id="UP001057452"/>
    </source>
</evidence>
<protein>
    <submittedName>
        <fullName evidence="1">Uncharacterized protein</fullName>
    </submittedName>
</protein>
<sequence>MLEKVRKLDPEKNNLVRFIEQFIFTDSPCLAFEKLDRNIFNFIVQRDKPLSLNEIRPISQQLLVAFEALKSIGIIHSDLKLDNIMLVDQRIQPLRIKLIDFGLSIPASEAKVGTRMQAGPYRSPEVYLGLPISEAIDMWSLGCVLGEMYLGNRLFCGITSYQVMKAICRLIGQPGDHLLNAGKKSSECFKMVNKFNHTRWRLKTPREYKKSSDVSSTIIKRPFDKLKSLDAAVEKHSKKNDNVEYEDRMAFLQLLKQLLDLDGNSRITPEQALTHSFVTMGHLKEDLGCSSYLPETVSMMSICTQNHSDASDVPVNNFMKSTDAIEDVSETESSSNADTQPNVFCQDPLITPKTLIADNSNLEKSEDLGCSSFLKEARRLMNI</sequence>